<dbReference type="InterPro" id="IPR008972">
    <property type="entry name" value="Cupredoxin"/>
</dbReference>
<evidence type="ECO:0000256" key="1">
    <source>
        <dbReference type="SAM" id="Phobius"/>
    </source>
</evidence>
<dbReference type="RefSeq" id="WP_109430351.1">
    <property type="nucleotide sequence ID" value="NZ_MPDK01000008.1"/>
</dbReference>
<dbReference type="Proteomes" id="UP000245380">
    <property type="component" value="Unassembled WGS sequence"/>
</dbReference>
<dbReference type="OrthoDB" id="5793767at2"/>
<dbReference type="Gene3D" id="2.60.40.420">
    <property type="entry name" value="Cupredoxins - blue copper proteins"/>
    <property type="match status" value="1"/>
</dbReference>
<organism evidence="2 3">
    <name type="scientific">Sulfoacidibacillus thermotolerans</name>
    <name type="common">Acidibacillus sulfuroxidans</name>
    <dbReference type="NCBI Taxonomy" id="1765684"/>
    <lineage>
        <taxon>Bacteria</taxon>
        <taxon>Bacillati</taxon>
        <taxon>Bacillota</taxon>
        <taxon>Bacilli</taxon>
        <taxon>Bacillales</taxon>
        <taxon>Alicyclobacillaceae</taxon>
        <taxon>Sulfoacidibacillus</taxon>
    </lineage>
</organism>
<feature type="transmembrane region" description="Helical" evidence="1">
    <location>
        <begin position="20"/>
        <end position="43"/>
    </location>
</feature>
<comment type="caution">
    <text evidence="2">The sequence shown here is derived from an EMBL/GenBank/DDBJ whole genome shotgun (WGS) entry which is preliminary data.</text>
</comment>
<keyword evidence="1" id="KW-0812">Transmembrane</keyword>
<dbReference type="SUPFAM" id="SSF49503">
    <property type="entry name" value="Cupredoxins"/>
    <property type="match status" value="1"/>
</dbReference>
<accession>A0A2U3D966</accession>
<gene>
    <name evidence="2" type="ORF">BM613_06405</name>
</gene>
<keyword evidence="1" id="KW-0472">Membrane</keyword>
<protein>
    <recommendedName>
        <fullName evidence="4">Blue (type 1) copper domain-containing protein</fullName>
    </recommendedName>
</protein>
<name>A0A2U3D966_SULT2</name>
<keyword evidence="1" id="KW-1133">Transmembrane helix</keyword>
<evidence type="ECO:0000313" key="2">
    <source>
        <dbReference type="EMBL" id="PWI57819.1"/>
    </source>
</evidence>
<dbReference type="EMBL" id="MPDK01000008">
    <property type="protein sequence ID" value="PWI57819.1"/>
    <property type="molecule type" value="Genomic_DNA"/>
</dbReference>
<proteinExistence type="predicted"/>
<dbReference type="AlphaFoldDB" id="A0A2U3D966"/>
<sequence>MSKTVDSEGRFHRDTDWQPGVFFGVLALVLLIGVAVLFGRFWIAGIFQKAFDRVPTQGTVHVFQFDYAYEPRHITWRVGDRVTIALRNMSDTHWHEMVIGRGYDTVPSAFGAIATQFKTDFWDGVPVRISNAHHVDNLVLNKARATFVGSKPNLATGGDFSPTLQPGGSINLTFTVPNKPGEWQYGCFVQQYMHYVAGMNGTITILPAK</sequence>
<reference evidence="2 3" key="1">
    <citation type="submission" date="2016-11" db="EMBL/GenBank/DDBJ databases">
        <title>Comparative genomics of Acidibacillus ferroxidans species.</title>
        <authorList>
            <person name="Oliveira G."/>
            <person name="Nunes G."/>
            <person name="Oliveira R."/>
            <person name="Araujo F."/>
            <person name="Salim A."/>
            <person name="Scholte L."/>
            <person name="Morais D."/>
            <person name="Nancucheo I."/>
            <person name="Johnson D.B."/>
            <person name="Grail B."/>
            <person name="Bittencourt J."/>
            <person name="Valadares R."/>
        </authorList>
    </citation>
    <scope>NUCLEOTIDE SEQUENCE [LARGE SCALE GENOMIC DNA]</scope>
    <source>
        <strain evidence="2 3">Y002</strain>
    </source>
</reference>
<evidence type="ECO:0008006" key="4">
    <source>
        <dbReference type="Google" id="ProtNLM"/>
    </source>
</evidence>
<keyword evidence="3" id="KW-1185">Reference proteome</keyword>
<evidence type="ECO:0000313" key="3">
    <source>
        <dbReference type="Proteomes" id="UP000245380"/>
    </source>
</evidence>